<evidence type="ECO:0000256" key="1">
    <source>
        <dbReference type="SAM" id="MobiDB-lite"/>
    </source>
</evidence>
<accession>A0A843UFE7</accession>
<gene>
    <name evidence="2" type="ORF">Taro_013136</name>
</gene>
<dbReference type="Proteomes" id="UP000652761">
    <property type="component" value="Unassembled WGS sequence"/>
</dbReference>
<evidence type="ECO:0000313" key="3">
    <source>
        <dbReference type="Proteomes" id="UP000652761"/>
    </source>
</evidence>
<feature type="region of interest" description="Disordered" evidence="1">
    <location>
        <begin position="48"/>
        <end position="98"/>
    </location>
</feature>
<feature type="non-terminal residue" evidence="2">
    <location>
        <position position="203"/>
    </location>
</feature>
<evidence type="ECO:0000313" key="2">
    <source>
        <dbReference type="EMBL" id="MQL80684.1"/>
    </source>
</evidence>
<organism evidence="2 3">
    <name type="scientific">Colocasia esculenta</name>
    <name type="common">Wild taro</name>
    <name type="synonym">Arum esculentum</name>
    <dbReference type="NCBI Taxonomy" id="4460"/>
    <lineage>
        <taxon>Eukaryota</taxon>
        <taxon>Viridiplantae</taxon>
        <taxon>Streptophyta</taxon>
        <taxon>Embryophyta</taxon>
        <taxon>Tracheophyta</taxon>
        <taxon>Spermatophyta</taxon>
        <taxon>Magnoliopsida</taxon>
        <taxon>Liliopsida</taxon>
        <taxon>Araceae</taxon>
        <taxon>Aroideae</taxon>
        <taxon>Colocasieae</taxon>
        <taxon>Colocasia</taxon>
    </lineage>
</organism>
<dbReference type="EMBL" id="NMUH01000520">
    <property type="protein sequence ID" value="MQL80684.1"/>
    <property type="molecule type" value="Genomic_DNA"/>
</dbReference>
<comment type="caution">
    <text evidence="2">The sequence shown here is derived from an EMBL/GenBank/DDBJ whole genome shotgun (WGS) entry which is preliminary data.</text>
</comment>
<keyword evidence="3" id="KW-1185">Reference proteome</keyword>
<sequence length="203" mass="22819">ISPAVNQTQENAHRFREVMWVPIHRVMQTGFSAISPKNRAFLQFSLKIGRERERGGRGPSEPTPSEPTHGGSQCKWGEPMGQAPSEPPPNGGALPHRNPPRWEALMEIPIRTHLLRWVGPTQAWMAESGWVAGSDPTDPDPSRNSFWGFRFRWGNQAVRSDWAWLLAGQIRLALQRSVMDQVSQFELSSTPVMAGTKLEYLAQ</sequence>
<dbReference type="AlphaFoldDB" id="A0A843UFE7"/>
<name>A0A843UFE7_COLES</name>
<proteinExistence type="predicted"/>
<reference evidence="2" key="1">
    <citation type="submission" date="2017-07" db="EMBL/GenBank/DDBJ databases">
        <title>Taro Niue Genome Assembly and Annotation.</title>
        <authorList>
            <person name="Atibalentja N."/>
            <person name="Keating K."/>
            <person name="Fields C.J."/>
        </authorList>
    </citation>
    <scope>NUCLEOTIDE SEQUENCE</scope>
    <source>
        <strain evidence="2">Niue_2</strain>
        <tissue evidence="2">Leaf</tissue>
    </source>
</reference>
<protein>
    <submittedName>
        <fullName evidence="2">Uncharacterized protein</fullName>
    </submittedName>
</protein>
<feature type="non-terminal residue" evidence="2">
    <location>
        <position position="1"/>
    </location>
</feature>